<dbReference type="AlphaFoldDB" id="A0A853BYR7"/>
<dbReference type="Proteomes" id="UP000530424">
    <property type="component" value="Unassembled WGS sequence"/>
</dbReference>
<keyword evidence="2" id="KW-0436">Ligase</keyword>
<dbReference type="Gene3D" id="3.90.1300.10">
    <property type="entry name" value="Amidase signature (AS) domain"/>
    <property type="match status" value="1"/>
</dbReference>
<sequence length="417" mass="43622">MIEDALSRAEMATADFNAFAHLDVDGALSAADALDRAKGRLVGPLHGIPVAVKDVIDVAGLPVTGGSRHLADRRPRTDATSVAALRRAGAVIVGITVTHEMAYGPTGDRSAHGAVLNPCDPARIAGGSSAGSAVAVATSAVPLSLGTDTGGSVRIPGALSGVLGLKPTYGAISNAGTVPLSPSLDHVGLHASTVGDLRVGLAVLTGRPAPAHVGPLRAAWLDFGVDPIDPELAERVRRLARAAFGILGPARMDPELAARIREDFSAVQGAEAHAQHAHRIATRPDLFDPEVLERLEAAAKVPAWKYTRALDRRDELRRAVLRQFGTADVLVTPTTPISAPLLDQREIDMGGTRAAVRDVLLSLTHQWNLLGFPALSVPISTPRLPAGLQLIAPPGGEERLLAAADRILSTQYRQKRK</sequence>
<dbReference type="EC" id="6.3.5.6" evidence="2"/>
<accession>A0A853BYR7</accession>
<dbReference type="GO" id="GO:0050567">
    <property type="term" value="F:glutaminyl-tRNA synthase (glutamine-hydrolyzing) activity"/>
    <property type="evidence" value="ECO:0007669"/>
    <property type="project" value="UniProtKB-EC"/>
</dbReference>
<dbReference type="RefSeq" id="WP_179666258.1">
    <property type="nucleotide sequence ID" value="NZ_JACCFP010000001.1"/>
</dbReference>
<evidence type="ECO:0000259" key="1">
    <source>
        <dbReference type="Pfam" id="PF01425"/>
    </source>
</evidence>
<protein>
    <submittedName>
        <fullName evidence="2">Aspartyl-tRNA(Asn)/glutamyl-tRNA(Gln) amidotransferase subunit A</fullName>
        <ecNumber evidence="2">6.3.5.6</ecNumber>
        <ecNumber evidence="2">6.3.5.7</ecNumber>
    </submittedName>
</protein>
<proteinExistence type="predicted"/>
<reference evidence="2 3" key="1">
    <citation type="submission" date="2020-07" db="EMBL/GenBank/DDBJ databases">
        <title>Sequencing the genomes of 1000 actinobacteria strains.</title>
        <authorList>
            <person name="Klenk H.-P."/>
        </authorList>
    </citation>
    <scope>NUCLEOTIDE SEQUENCE [LARGE SCALE GENOMIC DNA]</scope>
    <source>
        <strain evidence="2 3">DSM 103833</strain>
    </source>
</reference>
<dbReference type="InterPro" id="IPR000120">
    <property type="entry name" value="Amidase"/>
</dbReference>
<organism evidence="2 3">
    <name type="scientific">Nocardioides thalensis</name>
    <dbReference type="NCBI Taxonomy" id="1914755"/>
    <lineage>
        <taxon>Bacteria</taxon>
        <taxon>Bacillati</taxon>
        <taxon>Actinomycetota</taxon>
        <taxon>Actinomycetes</taxon>
        <taxon>Propionibacteriales</taxon>
        <taxon>Nocardioidaceae</taxon>
        <taxon>Nocardioides</taxon>
    </lineage>
</organism>
<dbReference type="EC" id="6.3.5.7" evidence="2"/>
<dbReference type="Pfam" id="PF01425">
    <property type="entry name" value="Amidase"/>
    <property type="match status" value="2"/>
</dbReference>
<dbReference type="SUPFAM" id="SSF75304">
    <property type="entry name" value="Amidase signature (AS) enzymes"/>
    <property type="match status" value="1"/>
</dbReference>
<dbReference type="EMBL" id="JACCFP010000001">
    <property type="protein sequence ID" value="NYI99631.1"/>
    <property type="molecule type" value="Genomic_DNA"/>
</dbReference>
<feature type="domain" description="Amidase" evidence="1">
    <location>
        <begin position="281"/>
        <end position="401"/>
    </location>
</feature>
<evidence type="ECO:0000313" key="2">
    <source>
        <dbReference type="EMBL" id="NYI99631.1"/>
    </source>
</evidence>
<gene>
    <name evidence="2" type="ORF">HNR19_000330</name>
</gene>
<dbReference type="GO" id="GO:0050566">
    <property type="term" value="F:asparaginyl-tRNA synthase (glutamine-hydrolyzing) activity"/>
    <property type="evidence" value="ECO:0007669"/>
    <property type="project" value="UniProtKB-EC"/>
</dbReference>
<keyword evidence="2" id="KW-0808">Transferase</keyword>
<name>A0A853BYR7_9ACTN</name>
<dbReference type="PANTHER" id="PTHR11895:SF176">
    <property type="entry name" value="AMIDASE AMID-RELATED"/>
    <property type="match status" value="1"/>
</dbReference>
<keyword evidence="3" id="KW-1185">Reference proteome</keyword>
<dbReference type="PANTHER" id="PTHR11895">
    <property type="entry name" value="TRANSAMIDASE"/>
    <property type="match status" value="1"/>
</dbReference>
<dbReference type="InterPro" id="IPR023631">
    <property type="entry name" value="Amidase_dom"/>
</dbReference>
<dbReference type="InterPro" id="IPR036928">
    <property type="entry name" value="AS_sf"/>
</dbReference>
<evidence type="ECO:0000313" key="3">
    <source>
        <dbReference type="Proteomes" id="UP000530424"/>
    </source>
</evidence>
<comment type="caution">
    <text evidence="2">The sequence shown here is derived from an EMBL/GenBank/DDBJ whole genome shotgun (WGS) entry which is preliminary data.</text>
</comment>
<dbReference type="GO" id="GO:0016740">
    <property type="term" value="F:transferase activity"/>
    <property type="evidence" value="ECO:0007669"/>
    <property type="project" value="UniProtKB-KW"/>
</dbReference>
<feature type="domain" description="Amidase" evidence="1">
    <location>
        <begin position="2"/>
        <end position="207"/>
    </location>
</feature>